<dbReference type="InterPro" id="IPR001179">
    <property type="entry name" value="PPIase_FKBP_dom"/>
</dbReference>
<feature type="compositionally biased region" description="Basic and acidic residues" evidence="7">
    <location>
        <begin position="388"/>
        <end position="420"/>
    </location>
</feature>
<evidence type="ECO:0000256" key="4">
    <source>
        <dbReference type="ARBA" id="ARBA00023235"/>
    </source>
</evidence>
<feature type="domain" description="Nucleoplasmin-like" evidence="9">
    <location>
        <begin position="3"/>
        <end position="98"/>
    </location>
</feature>
<dbReference type="PANTHER" id="PTHR43811">
    <property type="entry name" value="FKBP-TYPE PEPTIDYL-PROLYL CIS-TRANS ISOMERASE FKPA"/>
    <property type="match status" value="1"/>
</dbReference>
<dbReference type="SUPFAM" id="SSF54534">
    <property type="entry name" value="FKBP-like"/>
    <property type="match status" value="1"/>
</dbReference>
<accession>A0AAV1EC21</accession>
<evidence type="ECO:0000256" key="5">
    <source>
        <dbReference type="ARBA" id="ARBA00029569"/>
    </source>
</evidence>
<evidence type="ECO:0000259" key="9">
    <source>
        <dbReference type="Pfam" id="PF17800"/>
    </source>
</evidence>
<evidence type="ECO:0000256" key="1">
    <source>
        <dbReference type="ARBA" id="ARBA00000971"/>
    </source>
</evidence>
<dbReference type="Gene3D" id="3.10.50.40">
    <property type="match status" value="1"/>
</dbReference>
<organism evidence="10 11">
    <name type="scientific">Oldenlandia corymbosa var. corymbosa</name>
    <dbReference type="NCBI Taxonomy" id="529605"/>
    <lineage>
        <taxon>Eukaryota</taxon>
        <taxon>Viridiplantae</taxon>
        <taxon>Streptophyta</taxon>
        <taxon>Embryophyta</taxon>
        <taxon>Tracheophyta</taxon>
        <taxon>Spermatophyta</taxon>
        <taxon>Magnoliopsida</taxon>
        <taxon>eudicotyledons</taxon>
        <taxon>Gunneridae</taxon>
        <taxon>Pentapetalae</taxon>
        <taxon>asterids</taxon>
        <taxon>lamiids</taxon>
        <taxon>Gentianales</taxon>
        <taxon>Rubiaceae</taxon>
        <taxon>Rubioideae</taxon>
        <taxon>Spermacoceae</taxon>
        <taxon>Hedyotis-Oldenlandia complex</taxon>
        <taxon>Oldenlandia</taxon>
    </lineage>
</organism>
<dbReference type="InterPro" id="IPR046357">
    <property type="entry name" value="PPIase_dom_sf"/>
</dbReference>
<evidence type="ECO:0000313" key="11">
    <source>
        <dbReference type="Proteomes" id="UP001161247"/>
    </source>
</evidence>
<feature type="domain" description="PPIase FKBP-type" evidence="8">
    <location>
        <begin position="507"/>
        <end position="596"/>
    </location>
</feature>
<evidence type="ECO:0000256" key="3">
    <source>
        <dbReference type="ARBA" id="ARBA00023110"/>
    </source>
</evidence>
<dbReference type="GO" id="GO:0003755">
    <property type="term" value="F:peptidyl-prolyl cis-trans isomerase activity"/>
    <property type="evidence" value="ECO:0007669"/>
    <property type="project" value="UniProtKB-KW"/>
</dbReference>
<dbReference type="EC" id="5.2.1.8" evidence="2"/>
<proteinExistence type="predicted"/>
<evidence type="ECO:0000256" key="6">
    <source>
        <dbReference type="SAM" id="Coils"/>
    </source>
</evidence>
<reference evidence="10" key="1">
    <citation type="submission" date="2023-03" db="EMBL/GenBank/DDBJ databases">
        <authorList>
            <person name="Julca I."/>
        </authorList>
    </citation>
    <scope>NUCLEOTIDE SEQUENCE</scope>
</reference>
<name>A0AAV1EC21_OLDCO</name>
<feature type="coiled-coil region" evidence="6">
    <location>
        <begin position="179"/>
        <end position="206"/>
    </location>
</feature>
<dbReference type="EMBL" id="OX459126">
    <property type="protein sequence ID" value="CAI9117234.1"/>
    <property type="molecule type" value="Genomic_DNA"/>
</dbReference>
<gene>
    <name evidence="10" type="ORF">OLC1_LOCUS23329</name>
</gene>
<evidence type="ECO:0000259" key="8">
    <source>
        <dbReference type="Pfam" id="PF00254"/>
    </source>
</evidence>
<feature type="region of interest" description="Disordered" evidence="7">
    <location>
        <begin position="388"/>
        <end position="436"/>
    </location>
</feature>
<dbReference type="Proteomes" id="UP001161247">
    <property type="component" value="Chromosome 9"/>
</dbReference>
<sequence>MAFWGAKVPARGTYTLQLDDDHQRLCITQATVGDNHGHYSATGLSKLQCSAGSKPPVYICALSKDKPSRSLRLEFKKSDEAVFSASGFFGFHLSGYYVSTDHATNKDKTTNFLYNQTSISDCSNKEDKVVAENAKVNNLMARENAHNSGSISGADGNLSESGGQVVKKDMHQHGNENMAKVQQDAISDLNKELEEKEGQIRSAEKVDAGNTACIAEGNGHSFLSNDQLVKSEVHQDAYEKMKEEQNNVVYVYDTDMEADAGEDYVVCIREHSTAAKKLEAKLGNDTNCVMLAPNTASNGAMTLDEVSEESFDAIRESNKQSEILLSSSTGHMDEPKEQEMKASDHFTREDASICNTSAISIEVVEIEKCNLNLKSEAMVQAPNCSKDAGEAVRSNHDLGDASHSEVEEQKTLSDKIDPLHVEANGENSPKEDKVVQDVEGNEKISNIQPPEVQDRKRIAELVEEEDTLKKKPKTEAKDLNDAISCGTRIVSNGILIETLAVGEANGKKAAPGRRVKVIYTGRLKDTGTLLYTNVGGRPFKFRLGSKTVLKGWNVGIDGMCIGERRRLLIPPELAFGEKDKDGIPPNSWLIFDIELVDVKIGKKKSGLRKISV</sequence>
<protein>
    <recommendedName>
        <fullName evidence="2">peptidylprolyl isomerase</fullName>
        <ecNumber evidence="2">5.2.1.8</ecNumber>
    </recommendedName>
    <alternativeName>
        <fullName evidence="5">Rotamase</fullName>
    </alternativeName>
</protein>
<dbReference type="AlphaFoldDB" id="A0AAV1EC21"/>
<dbReference type="PANTHER" id="PTHR43811:SF19">
    <property type="entry name" value="39 KDA FK506-BINDING NUCLEAR PROTEIN"/>
    <property type="match status" value="1"/>
</dbReference>
<keyword evidence="6" id="KW-0175">Coiled coil</keyword>
<comment type="catalytic activity">
    <reaction evidence="1">
        <text>[protein]-peptidylproline (omega=180) = [protein]-peptidylproline (omega=0)</text>
        <dbReference type="Rhea" id="RHEA:16237"/>
        <dbReference type="Rhea" id="RHEA-COMP:10747"/>
        <dbReference type="Rhea" id="RHEA-COMP:10748"/>
        <dbReference type="ChEBI" id="CHEBI:83833"/>
        <dbReference type="ChEBI" id="CHEBI:83834"/>
        <dbReference type="EC" id="5.2.1.8"/>
    </reaction>
</comment>
<dbReference type="InterPro" id="IPR041232">
    <property type="entry name" value="NPL"/>
</dbReference>
<dbReference type="Gene3D" id="2.60.120.340">
    <property type="entry name" value="Nucleoplasmin core domain"/>
    <property type="match status" value="1"/>
</dbReference>
<evidence type="ECO:0000256" key="7">
    <source>
        <dbReference type="SAM" id="MobiDB-lite"/>
    </source>
</evidence>
<keyword evidence="3" id="KW-0697">Rotamase</keyword>
<dbReference type="Pfam" id="PF17800">
    <property type="entry name" value="NPL"/>
    <property type="match status" value="1"/>
</dbReference>
<keyword evidence="11" id="KW-1185">Reference proteome</keyword>
<dbReference type="Pfam" id="PF00254">
    <property type="entry name" value="FKBP_C"/>
    <property type="match status" value="1"/>
</dbReference>
<keyword evidence="4" id="KW-0413">Isomerase</keyword>
<evidence type="ECO:0000313" key="10">
    <source>
        <dbReference type="EMBL" id="CAI9117234.1"/>
    </source>
</evidence>
<evidence type="ECO:0000256" key="2">
    <source>
        <dbReference type="ARBA" id="ARBA00013194"/>
    </source>
</evidence>